<proteinExistence type="predicted"/>
<dbReference type="AlphaFoldDB" id="A0A811RMU6"/>
<dbReference type="PANTHER" id="PTHR32133:SF358">
    <property type="entry name" value="F-BOX DOMAIN-CONTAINING PROTEIN"/>
    <property type="match status" value="1"/>
</dbReference>
<evidence type="ECO:0000313" key="1">
    <source>
        <dbReference type="EMBL" id="CAD6271816.1"/>
    </source>
</evidence>
<evidence type="ECO:0000313" key="2">
    <source>
        <dbReference type="Proteomes" id="UP000604825"/>
    </source>
</evidence>
<protein>
    <submittedName>
        <fullName evidence="1">Uncharacterized protein</fullName>
    </submittedName>
</protein>
<dbReference type="EMBL" id="CAJGYO010000016">
    <property type="protein sequence ID" value="CAD6271816.1"/>
    <property type="molecule type" value="Genomic_DNA"/>
</dbReference>
<dbReference type="OrthoDB" id="652738at2759"/>
<gene>
    <name evidence="1" type="ORF">NCGR_LOCUS55102</name>
</gene>
<reference evidence="1" key="1">
    <citation type="submission" date="2020-10" db="EMBL/GenBank/DDBJ databases">
        <authorList>
            <person name="Han B."/>
            <person name="Lu T."/>
            <person name="Zhao Q."/>
            <person name="Huang X."/>
            <person name="Zhao Y."/>
        </authorList>
    </citation>
    <scope>NUCLEOTIDE SEQUENCE</scope>
</reference>
<dbReference type="PANTHER" id="PTHR32133">
    <property type="entry name" value="OS07G0120400 PROTEIN"/>
    <property type="match status" value="1"/>
</dbReference>
<organism evidence="1 2">
    <name type="scientific">Miscanthus lutarioriparius</name>
    <dbReference type="NCBI Taxonomy" id="422564"/>
    <lineage>
        <taxon>Eukaryota</taxon>
        <taxon>Viridiplantae</taxon>
        <taxon>Streptophyta</taxon>
        <taxon>Embryophyta</taxon>
        <taxon>Tracheophyta</taxon>
        <taxon>Spermatophyta</taxon>
        <taxon>Magnoliopsida</taxon>
        <taxon>Liliopsida</taxon>
        <taxon>Poales</taxon>
        <taxon>Poaceae</taxon>
        <taxon>PACMAD clade</taxon>
        <taxon>Panicoideae</taxon>
        <taxon>Andropogonodae</taxon>
        <taxon>Andropogoneae</taxon>
        <taxon>Saccharinae</taxon>
        <taxon>Miscanthus</taxon>
    </lineage>
</organism>
<keyword evidence="2" id="KW-1185">Reference proteome</keyword>
<comment type="caution">
    <text evidence="1">The sequence shown here is derived from an EMBL/GenBank/DDBJ whole genome shotgun (WGS) entry which is preliminary data.</text>
</comment>
<dbReference type="SUPFAM" id="SSF50969">
    <property type="entry name" value="YVTN repeat-like/Quinoprotein amine dehydrogenase"/>
    <property type="match status" value="1"/>
</dbReference>
<dbReference type="Proteomes" id="UP000604825">
    <property type="component" value="Unassembled WGS sequence"/>
</dbReference>
<name>A0A811RMU6_9POAL</name>
<dbReference type="InterPro" id="IPR011044">
    <property type="entry name" value="Quino_amine_DH_bsu"/>
</dbReference>
<accession>A0A811RMU6</accession>
<sequence length="329" mass="35429">MLGFFRNVCEVDGNCIARPARSSRLVRTSASCPPLNTQRGWHAIDARGGRVLLHRDDAVPMGIRLAVWDPFSAAAAGHLELPVPILPRRPRSWNAALLCCDHHGLQDHADVPFRVVLVGTDPEGTFACVYSSFGLAAWSEVACAAQHPDPGDDGGRIARVRGALVGNTLYFLLQDRTSILKYDLATGDISVIRLPPASYSYIRWMPMVLTTTEDGGLGFAGVAGDRLHLWSVVLRPNGGALAMGFAQGRTIDLSRLPPSIVMLGFADDAGIILLATIDGLISVDQKSGRIYKLVDGGDFYRDNCIVPYVRFYTPALVTASTDEGPSADA</sequence>